<dbReference type="Gene3D" id="3.40.50.1000">
    <property type="entry name" value="HAD superfamily/HAD-like"/>
    <property type="match status" value="1"/>
</dbReference>
<dbReference type="SUPFAM" id="SSF56784">
    <property type="entry name" value="HAD-like"/>
    <property type="match status" value="1"/>
</dbReference>
<evidence type="ECO:0000313" key="2">
    <source>
        <dbReference type="Proteomes" id="UP000257143"/>
    </source>
</evidence>
<protein>
    <submittedName>
        <fullName evidence="1">Cof-type HAD-IIB family hydrolase</fullName>
    </submittedName>
</protein>
<dbReference type="GO" id="GO:0000287">
    <property type="term" value="F:magnesium ion binding"/>
    <property type="evidence" value="ECO:0007669"/>
    <property type="project" value="TreeGrafter"/>
</dbReference>
<dbReference type="NCBIfam" id="TIGR01484">
    <property type="entry name" value="HAD-SF-IIB"/>
    <property type="match status" value="1"/>
</dbReference>
<dbReference type="OrthoDB" id="9806027at2"/>
<dbReference type="PANTHER" id="PTHR10000:SF55">
    <property type="entry name" value="5-AMINO-6-(5-PHOSPHO-D-RIBITYLAMINO)URACIL PHOSPHATASE YCSE"/>
    <property type="match status" value="1"/>
</dbReference>
<dbReference type="NCBIfam" id="TIGR00099">
    <property type="entry name" value="Cof-subfamily"/>
    <property type="match status" value="1"/>
</dbReference>
<dbReference type="InterPro" id="IPR036412">
    <property type="entry name" value="HAD-like_sf"/>
</dbReference>
<keyword evidence="2" id="KW-1185">Reference proteome</keyword>
<dbReference type="PROSITE" id="PS01228">
    <property type="entry name" value="COF_1"/>
    <property type="match status" value="1"/>
</dbReference>
<proteinExistence type="predicted"/>
<keyword evidence="1" id="KW-0378">Hydrolase</keyword>
<dbReference type="SFLD" id="SFLDS00003">
    <property type="entry name" value="Haloacid_Dehalogenase"/>
    <property type="match status" value="1"/>
</dbReference>
<dbReference type="RefSeq" id="WP_115771305.1">
    <property type="nucleotide sequence ID" value="NZ_PIOC01000001.1"/>
</dbReference>
<sequence>MKLIASDLDGTLLNEQGVVSEENAQVIKKAIDQGIKFVVATGRSYESASKPLKAVGIVSPVISLNGALTFSEERDIIRKVPLNMSESKKVLQVCQDEEMYIEFFTSNGIYSVSREHFQEVLVDIMKSANPHVSEEEVRKMADLRFQAEPVEFVDNYMEVFSIENLEIYKILAFSHEKVKLMNARKRLESEAGIAITSSGDINLEFNHPDAQKGIALEHLANSMGIDMDDVMALGDNWNDASMLQMAGRGVAMANAAEGIQDLCDYTTKSNIENGVAVAIEEMLQEVKA</sequence>
<accession>A0A3D8Q4J1</accession>
<evidence type="ECO:0000313" key="1">
    <source>
        <dbReference type="EMBL" id="RDW22445.1"/>
    </source>
</evidence>
<dbReference type="GO" id="GO:0016791">
    <property type="term" value="F:phosphatase activity"/>
    <property type="evidence" value="ECO:0007669"/>
    <property type="project" value="UniProtKB-ARBA"/>
</dbReference>
<gene>
    <name evidence="1" type="ORF">CWR48_01695</name>
</gene>
<reference evidence="2" key="1">
    <citation type="submission" date="2017-11" db="EMBL/GenBank/DDBJ databases">
        <authorList>
            <person name="Zhu W."/>
        </authorList>
    </citation>
    <scope>NUCLEOTIDE SEQUENCE [LARGE SCALE GENOMIC DNA]</scope>
    <source>
        <strain evidence="2">CAU 1183</strain>
    </source>
</reference>
<organism evidence="1 2">
    <name type="scientific">Oceanobacillus arenosus</name>
    <dbReference type="NCBI Taxonomy" id="1229153"/>
    <lineage>
        <taxon>Bacteria</taxon>
        <taxon>Bacillati</taxon>
        <taxon>Bacillota</taxon>
        <taxon>Bacilli</taxon>
        <taxon>Bacillales</taxon>
        <taxon>Bacillaceae</taxon>
        <taxon>Oceanobacillus</taxon>
    </lineage>
</organism>
<comment type="caution">
    <text evidence="1">The sequence shown here is derived from an EMBL/GenBank/DDBJ whole genome shotgun (WGS) entry which is preliminary data.</text>
</comment>
<dbReference type="Pfam" id="PF08282">
    <property type="entry name" value="Hydrolase_3"/>
    <property type="match status" value="1"/>
</dbReference>
<dbReference type="InterPro" id="IPR023214">
    <property type="entry name" value="HAD_sf"/>
</dbReference>
<dbReference type="Proteomes" id="UP000257143">
    <property type="component" value="Unassembled WGS sequence"/>
</dbReference>
<dbReference type="CDD" id="cd07516">
    <property type="entry name" value="HAD_Pase"/>
    <property type="match status" value="1"/>
</dbReference>
<dbReference type="InterPro" id="IPR006379">
    <property type="entry name" value="HAD-SF_hydro_IIB"/>
</dbReference>
<dbReference type="SFLD" id="SFLDG01144">
    <property type="entry name" value="C2.B.4:_PGP_Like"/>
    <property type="match status" value="1"/>
</dbReference>
<dbReference type="PANTHER" id="PTHR10000">
    <property type="entry name" value="PHOSPHOSERINE PHOSPHATASE"/>
    <property type="match status" value="1"/>
</dbReference>
<dbReference type="AlphaFoldDB" id="A0A3D8Q4J1"/>
<dbReference type="Gene3D" id="3.30.1240.10">
    <property type="match status" value="1"/>
</dbReference>
<name>A0A3D8Q4J1_9BACI</name>
<dbReference type="SFLD" id="SFLDG01140">
    <property type="entry name" value="C2.B:_Phosphomannomutase_and_P"/>
    <property type="match status" value="1"/>
</dbReference>
<dbReference type="PROSITE" id="PS01229">
    <property type="entry name" value="COF_2"/>
    <property type="match status" value="1"/>
</dbReference>
<dbReference type="EMBL" id="PIOC01000001">
    <property type="protein sequence ID" value="RDW22445.1"/>
    <property type="molecule type" value="Genomic_DNA"/>
</dbReference>
<dbReference type="GO" id="GO:0005829">
    <property type="term" value="C:cytosol"/>
    <property type="evidence" value="ECO:0007669"/>
    <property type="project" value="TreeGrafter"/>
</dbReference>
<dbReference type="InterPro" id="IPR000150">
    <property type="entry name" value="Cof"/>
</dbReference>